<comment type="caution">
    <text evidence="2">The sequence shown here is derived from an EMBL/GenBank/DDBJ whole genome shotgun (WGS) entry which is preliminary data.</text>
</comment>
<dbReference type="RefSeq" id="WP_087400945.1">
    <property type="nucleotide sequence ID" value="NZ_JADPAQ010000002.1"/>
</dbReference>
<dbReference type="PANTHER" id="PTHR43685:SF10">
    <property type="entry name" value="LACTO-N-NEOTETRAOSE BIOSYNTHESIS GLYCOSYL TRANSFERASE LGTA"/>
    <property type="match status" value="1"/>
</dbReference>
<dbReference type="Gene3D" id="3.90.550.10">
    <property type="entry name" value="Spore Coat Polysaccharide Biosynthesis Protein SpsA, Chain A"/>
    <property type="match status" value="1"/>
</dbReference>
<dbReference type="GO" id="GO:0016740">
    <property type="term" value="F:transferase activity"/>
    <property type="evidence" value="ECO:0007669"/>
    <property type="project" value="UniProtKB-KW"/>
</dbReference>
<dbReference type="Proteomes" id="UP000195772">
    <property type="component" value="Unassembled WGS sequence"/>
</dbReference>
<dbReference type="InterPro" id="IPR050834">
    <property type="entry name" value="Glycosyltransf_2"/>
</dbReference>
<protein>
    <submittedName>
        <fullName evidence="2">Glycosyl transferase</fullName>
    </submittedName>
</protein>
<dbReference type="Pfam" id="PF00535">
    <property type="entry name" value="Glycos_transf_2"/>
    <property type="match status" value="1"/>
</dbReference>
<dbReference type="EMBL" id="NFHB01000001">
    <property type="protein sequence ID" value="OUN04836.1"/>
    <property type="molecule type" value="Genomic_DNA"/>
</dbReference>
<dbReference type="OrthoDB" id="1114838at2"/>
<dbReference type="eggNOG" id="COG0463">
    <property type="taxonomic scope" value="Bacteria"/>
</dbReference>
<accession>A0A1Y3QYV8</accession>
<dbReference type="PANTHER" id="PTHR43685">
    <property type="entry name" value="GLYCOSYLTRANSFERASE"/>
    <property type="match status" value="1"/>
</dbReference>
<reference evidence="3" key="1">
    <citation type="submission" date="2017-04" db="EMBL/GenBank/DDBJ databases">
        <title>Function of individual gut microbiota members based on whole genome sequencing of pure cultures obtained from chicken caecum.</title>
        <authorList>
            <person name="Medvecky M."/>
            <person name="Cejkova D."/>
            <person name="Polansky O."/>
            <person name="Karasova D."/>
            <person name="Kubasova T."/>
            <person name="Cizek A."/>
            <person name="Rychlik I."/>
        </authorList>
    </citation>
    <scope>NUCLEOTIDE SEQUENCE [LARGE SCALE GENOMIC DNA]</scope>
    <source>
        <strain evidence="3">An90</strain>
    </source>
</reference>
<dbReference type="InterPro" id="IPR029044">
    <property type="entry name" value="Nucleotide-diphossugar_trans"/>
</dbReference>
<organism evidence="2 3">
    <name type="scientific">Alistipes onderdonkii</name>
    <dbReference type="NCBI Taxonomy" id="328813"/>
    <lineage>
        <taxon>Bacteria</taxon>
        <taxon>Pseudomonadati</taxon>
        <taxon>Bacteroidota</taxon>
        <taxon>Bacteroidia</taxon>
        <taxon>Bacteroidales</taxon>
        <taxon>Rikenellaceae</taxon>
        <taxon>Alistipes</taxon>
    </lineage>
</organism>
<proteinExistence type="predicted"/>
<dbReference type="SUPFAM" id="SSF53448">
    <property type="entry name" value="Nucleotide-diphospho-sugar transferases"/>
    <property type="match status" value="1"/>
</dbReference>
<evidence type="ECO:0000313" key="2">
    <source>
        <dbReference type="EMBL" id="OUN04836.1"/>
    </source>
</evidence>
<feature type="domain" description="Glycosyltransferase 2-like" evidence="1">
    <location>
        <begin position="9"/>
        <end position="166"/>
    </location>
</feature>
<keyword evidence="2" id="KW-0808">Transferase</keyword>
<name>A0A1Y3QYV8_9BACT</name>
<dbReference type="AlphaFoldDB" id="A0A1Y3QYV8"/>
<evidence type="ECO:0000313" key="3">
    <source>
        <dbReference type="Proteomes" id="UP000195772"/>
    </source>
</evidence>
<evidence type="ECO:0000259" key="1">
    <source>
        <dbReference type="Pfam" id="PF00535"/>
    </source>
</evidence>
<dbReference type="CDD" id="cd00761">
    <property type="entry name" value="Glyco_tranf_GTA_type"/>
    <property type="match status" value="1"/>
</dbReference>
<gene>
    <name evidence="2" type="ORF">B5G41_00555</name>
</gene>
<dbReference type="InterPro" id="IPR001173">
    <property type="entry name" value="Glyco_trans_2-like"/>
</dbReference>
<sequence>MEKQSPLISVIMPLYNAERFVGESIGNILGQTVGDFELIVIDDASTDSSYDIASRYAAQDARIVLMRNDANHGAAYTRNRGLETARGSFITFMDADDRCSPERFARQTAFFGQHPQIDLCGSYYTMFGPDDVREQKIQDPTTHEGIRIQMLFGCPFAMSGVMMRRGAFLRSGVRFRATMAEDYLFWAELSGHMRMANIPEHLSFYRRWENQLSTSQLDRQTLSAQAIQRDLLRTTLGMTLTDEESRIYTQMNLRVGTLRRDELTTYRGLLKRLYRANSERRAYDPKLLRKRLVYRYKLACKCFYPSWTVKIRKRLLWLELR</sequence>